<dbReference type="OrthoDB" id="3681317at2759"/>
<dbReference type="Proteomes" id="UP001056012">
    <property type="component" value="Chromosome 2"/>
</dbReference>
<accession>A0A9Q8Z3K4</accession>
<dbReference type="AlphaFoldDB" id="A0A9Q8Z3K4"/>
<name>A0A9Q8Z3K4_CURCL</name>
<dbReference type="EMBL" id="CP089275">
    <property type="protein sequence ID" value="USP75077.1"/>
    <property type="molecule type" value="Genomic_DNA"/>
</dbReference>
<gene>
    <name evidence="1" type="ORF">yc1106_02351</name>
</gene>
<organism evidence="1 2">
    <name type="scientific">Curvularia clavata</name>
    <dbReference type="NCBI Taxonomy" id="95742"/>
    <lineage>
        <taxon>Eukaryota</taxon>
        <taxon>Fungi</taxon>
        <taxon>Dikarya</taxon>
        <taxon>Ascomycota</taxon>
        <taxon>Pezizomycotina</taxon>
        <taxon>Dothideomycetes</taxon>
        <taxon>Pleosporomycetidae</taxon>
        <taxon>Pleosporales</taxon>
        <taxon>Pleosporineae</taxon>
        <taxon>Pleosporaceae</taxon>
        <taxon>Curvularia</taxon>
    </lineage>
</organism>
<keyword evidence="2" id="KW-1185">Reference proteome</keyword>
<protein>
    <submittedName>
        <fullName evidence="1">Uncharacterized protein</fullName>
    </submittedName>
</protein>
<reference evidence="1" key="1">
    <citation type="submission" date="2021-12" db="EMBL/GenBank/DDBJ databases">
        <title>Curvularia clavata genome.</title>
        <authorList>
            <person name="Cao Y."/>
        </authorList>
    </citation>
    <scope>NUCLEOTIDE SEQUENCE</scope>
    <source>
        <strain evidence="1">Yc1106</strain>
    </source>
</reference>
<sequence length="249" mass="28904">MCQNCPKYDDPQEAAAVAEDCRTNIKYAIEFVDLVSKACLDLEDDYRNIGLYYHTTEYEARATMAAMPLFSDELIHLEDYFQITEPAEYDNWASTLASVIEKASTLRSDMVHIPRQATPECLVHEYNQVICPALEDLKSILVSERDILKDLASEVNHLRTIEMNDEDRPRSWWYFKHNPETGKSELEHEGEEWNDFVNWVACLPETRKAMEQGEHVHDIVRRWIQREDGLSLTGLLLLDDGTIITEDFE</sequence>
<proteinExistence type="predicted"/>
<dbReference type="VEuPathDB" id="FungiDB:yc1106_02351"/>
<evidence type="ECO:0000313" key="1">
    <source>
        <dbReference type="EMBL" id="USP75077.1"/>
    </source>
</evidence>
<evidence type="ECO:0000313" key="2">
    <source>
        <dbReference type="Proteomes" id="UP001056012"/>
    </source>
</evidence>